<keyword evidence="2" id="KW-0812">Transmembrane</keyword>
<gene>
    <name evidence="4" type="ORF">GCM10011571_32710</name>
</gene>
<sequence length="647" mass="72061">MKQRVLAVTLLSLFVLSVFIPQTAWAAPQEEPGLWDRFVSWWEGDDEKKEAQQNSGRTEDNHNDYGKMGDLLVDNIIPNSTRKTPVEDVEVIPYKYPPSRYQLDIWIEDRYWLDVTDDMAGMWHGVNNGLWQVNVTFANTIYWLLDEFQHVNLVTDLSKDVENGIQTLAGFNGDLSEGQGIWGMMFPLMLLLAGVYVGWKAIGQNDEMTAKQAAIRSLVVIFFSFAYMTYASAIISTPANIVMSLRNGIMAAGATVFGGESYTPAEATAASINNLHKVMIDNDFRMLEWGTTQVDSKRLNAILGNPIESQARKKAVQQEATSTDEEGYGNKNMTPQANFIRTGFILGSFIKNLVIGFVVGVLAASGYAFQIIYLLVALMAPLALVWAVNPQMIESAENWAAEGLGALMMMFSIGVVLAIYFIASDLLYDWAVKDGFLKIVISQLVLIGIMIWRRDMLFKIATAPAAALVGFVGSADVIDNAMGHASKWLKTRNHYRRQREMWKKNLEDFADSRAASGSFNGPDTPDDGTIEPELVEAERVYPSLYEETSFEPNDTPAIDRRERPRLFPETETAATKEQTASPALGDGTDSETMATGKPVEPVRPSLKAEPEKKSQEEQEESEDATVIPQDWRTNRPSLYSIEGGKEK</sequence>
<dbReference type="InterPro" id="IPR058112">
    <property type="entry name" value="CD3337_EF1877-like"/>
</dbReference>
<organism evidence="4 5">
    <name type="scientific">Marinithermofilum abyssi</name>
    <dbReference type="NCBI Taxonomy" id="1571185"/>
    <lineage>
        <taxon>Bacteria</taxon>
        <taxon>Bacillati</taxon>
        <taxon>Bacillota</taxon>
        <taxon>Bacilli</taxon>
        <taxon>Bacillales</taxon>
        <taxon>Thermoactinomycetaceae</taxon>
        <taxon>Marinithermofilum</taxon>
    </lineage>
</organism>
<feature type="region of interest" description="Disordered" evidence="1">
    <location>
        <begin position="569"/>
        <end position="647"/>
    </location>
</feature>
<evidence type="ECO:0000256" key="1">
    <source>
        <dbReference type="SAM" id="MobiDB-lite"/>
    </source>
</evidence>
<evidence type="ECO:0000256" key="3">
    <source>
        <dbReference type="SAM" id="SignalP"/>
    </source>
</evidence>
<evidence type="ECO:0008006" key="6">
    <source>
        <dbReference type="Google" id="ProtNLM"/>
    </source>
</evidence>
<dbReference type="EMBL" id="BMHQ01000016">
    <property type="protein sequence ID" value="GGE28041.1"/>
    <property type="molecule type" value="Genomic_DNA"/>
</dbReference>
<feature type="transmembrane region" description="Helical" evidence="2">
    <location>
        <begin position="400"/>
        <end position="423"/>
    </location>
</feature>
<feature type="transmembrane region" description="Helical" evidence="2">
    <location>
        <begin position="339"/>
        <end position="364"/>
    </location>
</feature>
<accession>A0A8J2VM27</accession>
<dbReference type="RefSeq" id="WP_188648960.1">
    <property type="nucleotide sequence ID" value="NZ_BMHQ01000016.1"/>
</dbReference>
<evidence type="ECO:0000313" key="5">
    <source>
        <dbReference type="Proteomes" id="UP000625210"/>
    </source>
</evidence>
<name>A0A8J2VM27_9BACL</name>
<evidence type="ECO:0000313" key="4">
    <source>
        <dbReference type="EMBL" id="GGE28041.1"/>
    </source>
</evidence>
<feature type="chain" id="PRO_5035315908" description="TrbL/VirB6 plasmid conjugal transfer protein" evidence="3">
    <location>
        <begin position="27"/>
        <end position="647"/>
    </location>
</feature>
<keyword evidence="2" id="KW-1133">Transmembrane helix</keyword>
<protein>
    <recommendedName>
        <fullName evidence="6">TrbL/VirB6 plasmid conjugal transfer protein</fullName>
    </recommendedName>
</protein>
<feature type="compositionally biased region" description="Basic and acidic residues" evidence="1">
    <location>
        <begin position="606"/>
        <end position="616"/>
    </location>
</feature>
<feature type="signal peptide" evidence="3">
    <location>
        <begin position="1"/>
        <end position="26"/>
    </location>
</feature>
<keyword evidence="3" id="KW-0732">Signal</keyword>
<dbReference type="Proteomes" id="UP000625210">
    <property type="component" value="Unassembled WGS sequence"/>
</dbReference>
<keyword evidence="5" id="KW-1185">Reference proteome</keyword>
<feature type="transmembrane region" description="Helical" evidence="2">
    <location>
        <begin position="214"/>
        <end position="235"/>
    </location>
</feature>
<dbReference type="NCBIfam" id="NF046089">
    <property type="entry name" value="CD3337_EF1877"/>
    <property type="match status" value="1"/>
</dbReference>
<feature type="transmembrane region" description="Helical" evidence="2">
    <location>
        <begin position="371"/>
        <end position="388"/>
    </location>
</feature>
<dbReference type="AlphaFoldDB" id="A0A8J2VM27"/>
<evidence type="ECO:0000256" key="2">
    <source>
        <dbReference type="SAM" id="Phobius"/>
    </source>
</evidence>
<reference evidence="4" key="2">
    <citation type="submission" date="2020-09" db="EMBL/GenBank/DDBJ databases">
        <authorList>
            <person name="Sun Q."/>
            <person name="Zhou Y."/>
        </authorList>
    </citation>
    <scope>NUCLEOTIDE SEQUENCE</scope>
    <source>
        <strain evidence="4">CGMCC 1.15179</strain>
    </source>
</reference>
<reference evidence="4" key="1">
    <citation type="journal article" date="2014" name="Int. J. Syst. Evol. Microbiol.">
        <title>Complete genome sequence of Corynebacterium casei LMG S-19264T (=DSM 44701T), isolated from a smear-ripened cheese.</title>
        <authorList>
            <consortium name="US DOE Joint Genome Institute (JGI-PGF)"/>
            <person name="Walter F."/>
            <person name="Albersmeier A."/>
            <person name="Kalinowski J."/>
            <person name="Ruckert C."/>
        </authorList>
    </citation>
    <scope>NUCLEOTIDE SEQUENCE</scope>
    <source>
        <strain evidence="4">CGMCC 1.15179</strain>
    </source>
</reference>
<feature type="transmembrane region" description="Helical" evidence="2">
    <location>
        <begin position="435"/>
        <end position="452"/>
    </location>
</feature>
<proteinExistence type="predicted"/>
<feature type="transmembrane region" description="Helical" evidence="2">
    <location>
        <begin position="181"/>
        <end position="202"/>
    </location>
</feature>
<feature type="compositionally biased region" description="Low complexity" evidence="1">
    <location>
        <begin position="569"/>
        <end position="580"/>
    </location>
</feature>
<comment type="caution">
    <text evidence="4">The sequence shown here is derived from an EMBL/GenBank/DDBJ whole genome shotgun (WGS) entry which is preliminary data.</text>
</comment>
<keyword evidence="2" id="KW-0472">Membrane</keyword>